<sequence>MRFLQRNCAVSDALFDLEIFTRRGIPLRAFAAGERIFLEDDAGDAMYVVRSGAVDVISFGNVLDRIGAGGVFGEMALIDDAPRAAAALASEPTEVVVIDKPTFLALIAEEPEFALQIMKLMAERVRRKPPSAAGN</sequence>
<evidence type="ECO:0000259" key="1">
    <source>
        <dbReference type="PROSITE" id="PS50042"/>
    </source>
</evidence>
<comment type="caution">
    <text evidence="2">The sequence shown here is derived from an EMBL/GenBank/DDBJ whole genome shotgun (WGS) entry which is preliminary data.</text>
</comment>
<evidence type="ECO:0000313" key="3">
    <source>
        <dbReference type="Proteomes" id="UP000440694"/>
    </source>
</evidence>
<dbReference type="GO" id="GO:0005829">
    <property type="term" value="C:cytosol"/>
    <property type="evidence" value="ECO:0007669"/>
    <property type="project" value="TreeGrafter"/>
</dbReference>
<dbReference type="InterPro" id="IPR050397">
    <property type="entry name" value="Env_Response_Regulators"/>
</dbReference>
<name>A0A6I3KN52_9HYPH</name>
<proteinExistence type="predicted"/>
<dbReference type="SMART" id="SM00100">
    <property type="entry name" value="cNMP"/>
    <property type="match status" value="1"/>
</dbReference>
<dbReference type="PRINTS" id="PR00103">
    <property type="entry name" value="CAMPKINASE"/>
</dbReference>
<keyword evidence="3" id="KW-1185">Reference proteome</keyword>
<reference evidence="2 3" key="1">
    <citation type="submission" date="2019-11" db="EMBL/GenBank/DDBJ databases">
        <title>Identification of a novel strain.</title>
        <authorList>
            <person name="Xu Q."/>
            <person name="Wang G."/>
        </authorList>
    </citation>
    <scope>NUCLEOTIDE SEQUENCE [LARGE SCALE GENOMIC DNA]</scope>
    <source>
        <strain evidence="3">xq</strain>
    </source>
</reference>
<dbReference type="InterPro" id="IPR014710">
    <property type="entry name" value="RmlC-like_jellyroll"/>
</dbReference>
<dbReference type="PANTHER" id="PTHR24567:SF74">
    <property type="entry name" value="HTH-TYPE TRANSCRIPTIONAL REGULATOR ARCR"/>
    <property type="match status" value="1"/>
</dbReference>
<dbReference type="PROSITE" id="PS00889">
    <property type="entry name" value="CNMP_BINDING_2"/>
    <property type="match status" value="1"/>
</dbReference>
<dbReference type="Pfam" id="PF00027">
    <property type="entry name" value="cNMP_binding"/>
    <property type="match status" value="1"/>
</dbReference>
<dbReference type="PANTHER" id="PTHR24567">
    <property type="entry name" value="CRP FAMILY TRANSCRIPTIONAL REGULATORY PROTEIN"/>
    <property type="match status" value="1"/>
</dbReference>
<dbReference type="Gene3D" id="2.60.120.10">
    <property type="entry name" value="Jelly Rolls"/>
    <property type="match status" value="1"/>
</dbReference>
<dbReference type="InterPro" id="IPR018488">
    <property type="entry name" value="cNMP-bd_CS"/>
</dbReference>
<dbReference type="InterPro" id="IPR018490">
    <property type="entry name" value="cNMP-bd_dom_sf"/>
</dbReference>
<dbReference type="AlphaFoldDB" id="A0A6I3KN52"/>
<gene>
    <name evidence="2" type="ORF">GIW81_12650</name>
</gene>
<organism evidence="2 3">
    <name type="scientific">Hyphomicrobium album</name>
    <dbReference type="NCBI Taxonomy" id="2665159"/>
    <lineage>
        <taxon>Bacteria</taxon>
        <taxon>Pseudomonadati</taxon>
        <taxon>Pseudomonadota</taxon>
        <taxon>Alphaproteobacteria</taxon>
        <taxon>Hyphomicrobiales</taxon>
        <taxon>Hyphomicrobiaceae</taxon>
        <taxon>Hyphomicrobium</taxon>
    </lineage>
</organism>
<dbReference type="SUPFAM" id="SSF51206">
    <property type="entry name" value="cAMP-binding domain-like"/>
    <property type="match status" value="1"/>
</dbReference>
<dbReference type="EMBL" id="WMBQ01000002">
    <property type="protein sequence ID" value="MTD95182.1"/>
    <property type="molecule type" value="Genomic_DNA"/>
</dbReference>
<accession>A0A6I3KN52</accession>
<dbReference type="InterPro" id="IPR000595">
    <property type="entry name" value="cNMP-bd_dom"/>
</dbReference>
<dbReference type="GO" id="GO:0003700">
    <property type="term" value="F:DNA-binding transcription factor activity"/>
    <property type="evidence" value="ECO:0007669"/>
    <property type="project" value="TreeGrafter"/>
</dbReference>
<evidence type="ECO:0000313" key="2">
    <source>
        <dbReference type="EMBL" id="MTD95182.1"/>
    </source>
</evidence>
<dbReference type="Proteomes" id="UP000440694">
    <property type="component" value="Unassembled WGS sequence"/>
</dbReference>
<dbReference type="CDD" id="cd00038">
    <property type="entry name" value="CAP_ED"/>
    <property type="match status" value="1"/>
</dbReference>
<protein>
    <submittedName>
        <fullName evidence="2">Cyclic nucleotide-binding domain-containing protein</fullName>
    </submittedName>
</protein>
<dbReference type="PROSITE" id="PS50042">
    <property type="entry name" value="CNMP_BINDING_3"/>
    <property type="match status" value="1"/>
</dbReference>
<feature type="domain" description="Cyclic nucleotide-binding" evidence="1">
    <location>
        <begin position="30"/>
        <end position="124"/>
    </location>
</feature>